<evidence type="ECO:0000313" key="13">
    <source>
        <dbReference type="EMBL" id="CAH2230123.1"/>
    </source>
</evidence>
<sequence length="859" mass="98058">MNAWSGEERDIMGPTVTRAPSAKSATPPLKNGNDLRGAGYLIAVGSRTARFRRKHRNKCLLIFLFILILLLLCLAVAMTVLYVKQKRNKPIRICHTKECLRSAANLALSMDTTTNPCHDFYQYVCGNWADEHPRPDAYRSYDWFREKQNKVYAVVRDFLSKNITDQPRPVQQAKDLYTACMDTDTLDKLSLKPIFKILKSLGLPPYPTFINATEGFDYSTYSFDWLEAVINVKTQLGMDILIGFDIFTDPRNSSVYRLVMGSPETTNPFPSMHNEKKQHIGQKSFLKRKIDYYKKNIRILTNKKQSDSKFDSLEDKDDEEKAAHIYKLFYAEIIKLFILESAPKNFNLTELELDQNIFLAADEYYTMSEDMYELEAANDTSIDDDQYLDVPDYTVEEVQAHTNMIVLSNNGTPAPIWKRYLEGVFKISNVDLDFEKDTILISDPDLKYMSLMAAYLSKAAPVTIELFIWIKVVEVMAVHTTTELRLLFQRSYDALRQHDLTVPPRSLYCASAVNDLLGMAVSYGIANPDFLTNTKPKIQVMLTEMKKSLAQLVGKTKWMDDETKLATYQKIIQMKTLVGFPDWLLETGKLEEFYEGIEVDTKKHLQNLINIIQVKIRNALNSFRTGNNFTWATDPTEVNAYHTFQENTITVPLVMLQYPFYDLGLESLNYGSLGTVLGHEITHGFDNFGNGRVDGKKTLGENIADNGGVREAFGALKEHLYKYGEEPKLPGFEHLSSEQLFFLSYGNVDGKKTLGENIADNGGVREAFGALKEHLYKYGEEPKLPGFEHLSSEQLFFLSYGNLWCGVQTKESLKSELSDEHSPQHFRAQGALQNNEDFARVWRCPPGSPMNPRQRCVIF</sequence>
<feature type="region of interest" description="Disordered" evidence="9">
    <location>
        <begin position="1"/>
        <end position="30"/>
    </location>
</feature>
<keyword evidence="10" id="KW-0812">Transmembrane</keyword>
<dbReference type="PANTHER" id="PTHR11733:SF133">
    <property type="entry name" value="PHOSPHATE-REGULATING NEUTRAL ENDOPEPTIDASE PHEX"/>
    <property type="match status" value="1"/>
</dbReference>
<dbReference type="GO" id="GO:0004222">
    <property type="term" value="F:metalloendopeptidase activity"/>
    <property type="evidence" value="ECO:0007669"/>
    <property type="project" value="InterPro"/>
</dbReference>
<accession>A0A8S4R2N4</accession>
<dbReference type="InterPro" id="IPR008753">
    <property type="entry name" value="Peptidase_M13_N"/>
</dbReference>
<gene>
    <name evidence="13" type="primary">jg19597</name>
    <name evidence="13" type="ORF">PAEG_LOCUS9394</name>
</gene>
<keyword evidence="6" id="KW-0378">Hydrolase</keyword>
<dbReference type="InterPro" id="IPR042089">
    <property type="entry name" value="Peptidase_M13_dom_2"/>
</dbReference>
<keyword evidence="14" id="KW-1185">Reference proteome</keyword>
<comment type="caution">
    <text evidence="13">The sequence shown here is derived from an EMBL/GenBank/DDBJ whole genome shotgun (WGS) entry which is preliminary data.</text>
</comment>
<dbReference type="GO" id="GO:0046872">
    <property type="term" value="F:metal ion binding"/>
    <property type="evidence" value="ECO:0007669"/>
    <property type="project" value="UniProtKB-KW"/>
</dbReference>
<feature type="transmembrane region" description="Helical" evidence="10">
    <location>
        <begin position="60"/>
        <end position="83"/>
    </location>
</feature>
<feature type="domain" description="Peptidase M13 C-terminal" evidence="11">
    <location>
        <begin position="639"/>
        <end position="690"/>
    </location>
</feature>
<dbReference type="PANTHER" id="PTHR11733">
    <property type="entry name" value="ZINC METALLOPROTEASE FAMILY M13 NEPRILYSIN-RELATED"/>
    <property type="match status" value="1"/>
</dbReference>
<evidence type="ECO:0000256" key="8">
    <source>
        <dbReference type="ARBA" id="ARBA00023049"/>
    </source>
</evidence>
<reference evidence="13" key="1">
    <citation type="submission" date="2022-03" db="EMBL/GenBank/DDBJ databases">
        <authorList>
            <person name="Lindestad O."/>
        </authorList>
    </citation>
    <scope>NUCLEOTIDE SEQUENCE</scope>
</reference>
<evidence type="ECO:0000256" key="6">
    <source>
        <dbReference type="ARBA" id="ARBA00022801"/>
    </source>
</evidence>
<dbReference type="EMBL" id="CAKXAJ010024775">
    <property type="protein sequence ID" value="CAH2230123.1"/>
    <property type="molecule type" value="Genomic_DNA"/>
</dbReference>
<dbReference type="GO" id="GO:0016485">
    <property type="term" value="P:protein processing"/>
    <property type="evidence" value="ECO:0007669"/>
    <property type="project" value="TreeGrafter"/>
</dbReference>
<protein>
    <submittedName>
        <fullName evidence="13">Jg19597 protein</fullName>
    </submittedName>
</protein>
<keyword evidence="10" id="KW-0472">Membrane</keyword>
<keyword evidence="10" id="KW-1133">Transmembrane helix</keyword>
<feature type="domain" description="Peptidase M13 N-terminal" evidence="12">
    <location>
        <begin position="116"/>
        <end position="581"/>
    </location>
</feature>
<dbReference type="Pfam" id="PF01431">
    <property type="entry name" value="Peptidase_M13"/>
    <property type="match status" value="2"/>
</dbReference>
<dbReference type="CDD" id="cd08662">
    <property type="entry name" value="M13"/>
    <property type="match status" value="1"/>
</dbReference>
<dbReference type="PRINTS" id="PR00786">
    <property type="entry name" value="NEPRILYSIN"/>
</dbReference>
<dbReference type="Pfam" id="PF05649">
    <property type="entry name" value="Peptidase_M13_N"/>
    <property type="match status" value="1"/>
</dbReference>
<evidence type="ECO:0000256" key="3">
    <source>
        <dbReference type="ARBA" id="ARBA00007357"/>
    </source>
</evidence>
<dbReference type="GO" id="GO:0005886">
    <property type="term" value="C:plasma membrane"/>
    <property type="evidence" value="ECO:0007669"/>
    <property type="project" value="UniProtKB-SubCell"/>
</dbReference>
<comment type="subcellular location">
    <subcellularLocation>
        <location evidence="2">Cell membrane</location>
        <topology evidence="2">Single-pass type II membrane protein</topology>
    </subcellularLocation>
</comment>
<dbReference type="InterPro" id="IPR024079">
    <property type="entry name" value="MetalloPept_cat_dom_sf"/>
</dbReference>
<evidence type="ECO:0000313" key="14">
    <source>
        <dbReference type="Proteomes" id="UP000838756"/>
    </source>
</evidence>
<dbReference type="InterPro" id="IPR018497">
    <property type="entry name" value="Peptidase_M13_C"/>
</dbReference>
<keyword evidence="7" id="KW-0862">Zinc</keyword>
<dbReference type="OrthoDB" id="6475849at2759"/>
<keyword evidence="5" id="KW-0479">Metal-binding</keyword>
<dbReference type="Proteomes" id="UP000838756">
    <property type="component" value="Unassembled WGS sequence"/>
</dbReference>
<name>A0A8S4R2N4_9NEOP</name>
<proteinExistence type="inferred from homology"/>
<evidence type="ECO:0000256" key="1">
    <source>
        <dbReference type="ARBA" id="ARBA00001947"/>
    </source>
</evidence>
<evidence type="ECO:0000259" key="12">
    <source>
        <dbReference type="Pfam" id="PF05649"/>
    </source>
</evidence>
<evidence type="ECO:0000256" key="2">
    <source>
        <dbReference type="ARBA" id="ARBA00004401"/>
    </source>
</evidence>
<evidence type="ECO:0000256" key="9">
    <source>
        <dbReference type="SAM" id="MobiDB-lite"/>
    </source>
</evidence>
<evidence type="ECO:0000256" key="4">
    <source>
        <dbReference type="ARBA" id="ARBA00022670"/>
    </source>
</evidence>
<dbReference type="Gene3D" id="3.40.390.10">
    <property type="entry name" value="Collagenase (Catalytic Domain)"/>
    <property type="match status" value="2"/>
</dbReference>
<keyword evidence="4" id="KW-0645">Protease</keyword>
<comment type="cofactor">
    <cofactor evidence="1">
        <name>Zn(2+)</name>
        <dbReference type="ChEBI" id="CHEBI:29105"/>
    </cofactor>
</comment>
<dbReference type="Gene3D" id="1.10.1380.10">
    <property type="entry name" value="Neutral endopeptidase , domain2"/>
    <property type="match status" value="1"/>
</dbReference>
<dbReference type="PROSITE" id="PS51885">
    <property type="entry name" value="NEPRILYSIN"/>
    <property type="match status" value="1"/>
</dbReference>
<evidence type="ECO:0000256" key="5">
    <source>
        <dbReference type="ARBA" id="ARBA00022723"/>
    </source>
</evidence>
<dbReference type="InterPro" id="IPR000718">
    <property type="entry name" value="Peptidase_M13"/>
</dbReference>
<evidence type="ECO:0000259" key="11">
    <source>
        <dbReference type="Pfam" id="PF01431"/>
    </source>
</evidence>
<keyword evidence="8" id="KW-0482">Metalloprotease</keyword>
<dbReference type="AlphaFoldDB" id="A0A8S4R2N4"/>
<comment type="similarity">
    <text evidence="3">Belongs to the peptidase M13 family.</text>
</comment>
<evidence type="ECO:0000256" key="10">
    <source>
        <dbReference type="SAM" id="Phobius"/>
    </source>
</evidence>
<organism evidence="13 14">
    <name type="scientific">Pararge aegeria aegeria</name>
    <dbReference type="NCBI Taxonomy" id="348720"/>
    <lineage>
        <taxon>Eukaryota</taxon>
        <taxon>Metazoa</taxon>
        <taxon>Ecdysozoa</taxon>
        <taxon>Arthropoda</taxon>
        <taxon>Hexapoda</taxon>
        <taxon>Insecta</taxon>
        <taxon>Pterygota</taxon>
        <taxon>Neoptera</taxon>
        <taxon>Endopterygota</taxon>
        <taxon>Lepidoptera</taxon>
        <taxon>Glossata</taxon>
        <taxon>Ditrysia</taxon>
        <taxon>Papilionoidea</taxon>
        <taxon>Nymphalidae</taxon>
        <taxon>Satyrinae</taxon>
        <taxon>Satyrini</taxon>
        <taxon>Parargina</taxon>
        <taxon>Pararge</taxon>
    </lineage>
</organism>
<feature type="compositionally biased region" description="Basic and acidic residues" evidence="9">
    <location>
        <begin position="1"/>
        <end position="11"/>
    </location>
</feature>
<dbReference type="SUPFAM" id="SSF55486">
    <property type="entry name" value="Metalloproteases ('zincins'), catalytic domain"/>
    <property type="match status" value="3"/>
</dbReference>
<feature type="domain" description="Peptidase M13 C-terminal" evidence="11">
    <location>
        <begin position="747"/>
        <end position="857"/>
    </location>
</feature>
<evidence type="ECO:0000256" key="7">
    <source>
        <dbReference type="ARBA" id="ARBA00022833"/>
    </source>
</evidence>